<dbReference type="Proteomes" id="UP000466523">
    <property type="component" value="Unassembled WGS sequence"/>
</dbReference>
<dbReference type="InterPro" id="IPR026954">
    <property type="entry name" value="PknH-like_Extracell"/>
</dbReference>
<evidence type="ECO:0000313" key="3">
    <source>
        <dbReference type="EMBL" id="NDJ88888.1"/>
    </source>
</evidence>
<reference evidence="3 4" key="1">
    <citation type="submission" date="2020-01" db="EMBL/GenBank/DDBJ databases">
        <authorList>
            <person name="Sanchez-Estrada R."/>
            <person name="Gonzalez-Y-Merchand J.A."/>
            <person name="Rivera-Gutierrez S."/>
        </authorList>
    </citation>
    <scope>NUCLEOTIDE SEQUENCE [LARGE SCALE GENOMIC DNA]</scope>
    <source>
        <strain evidence="3 4">CST 7247</strain>
    </source>
</reference>
<accession>A0A7K3L931</accession>
<sequence length="229" mass="24201">MKERSCARRRLAAGTTTVLCAVALGLAGAANAEPGTPFPADQVGILPVALADLPERAGLNPENEPSVDTEPINPTWWPKGVPPGSWCAVLGGATETVFDPAPISFRRVRYTGWSNAMLKQEIGVYPQPAPAAKVTQRIGKLLTDCRNSGSSVLMTDSGTQSLTDLTVTPAAVSWRVTNSREARPDLTTQSHYELRSVDNVVIAVMNHQMGSTNIAAGVAEIVAARAARS</sequence>
<feature type="signal peptide" evidence="1">
    <location>
        <begin position="1"/>
        <end position="32"/>
    </location>
</feature>
<name>A0A7K3L931_9MYCO</name>
<gene>
    <name evidence="3" type="ORF">GWR20_06925</name>
</gene>
<feature type="domain" description="PknH-like extracellular" evidence="2">
    <location>
        <begin position="46"/>
        <end position="225"/>
    </location>
</feature>
<comment type="caution">
    <text evidence="3">The sequence shown here is derived from an EMBL/GenBank/DDBJ whole genome shotgun (WGS) entry which is preliminary data.</text>
</comment>
<proteinExistence type="predicted"/>
<dbReference type="AlphaFoldDB" id="A0A7K3L931"/>
<dbReference type="Pfam" id="PF14032">
    <property type="entry name" value="PknH_C"/>
    <property type="match status" value="1"/>
</dbReference>
<protein>
    <submittedName>
        <fullName evidence="3">Sensor domain-containing protein</fullName>
    </submittedName>
</protein>
<evidence type="ECO:0000259" key="2">
    <source>
        <dbReference type="Pfam" id="PF14032"/>
    </source>
</evidence>
<evidence type="ECO:0000256" key="1">
    <source>
        <dbReference type="SAM" id="SignalP"/>
    </source>
</evidence>
<feature type="chain" id="PRO_5038392144" evidence="1">
    <location>
        <begin position="33"/>
        <end position="229"/>
    </location>
</feature>
<organism evidence="3 4">
    <name type="scientific">Mycolicibacter kumamotonensis</name>
    <dbReference type="NCBI Taxonomy" id="354243"/>
    <lineage>
        <taxon>Bacteria</taxon>
        <taxon>Bacillati</taxon>
        <taxon>Actinomycetota</taxon>
        <taxon>Actinomycetes</taxon>
        <taxon>Mycobacteriales</taxon>
        <taxon>Mycobacteriaceae</taxon>
        <taxon>Mycolicibacter</taxon>
    </lineage>
</organism>
<dbReference type="InterPro" id="IPR038232">
    <property type="entry name" value="PknH-like_Extracell_sf"/>
</dbReference>
<dbReference type="EMBL" id="JAACYR010000017">
    <property type="protein sequence ID" value="NDJ88888.1"/>
    <property type="molecule type" value="Genomic_DNA"/>
</dbReference>
<dbReference type="RefSeq" id="WP_162112071.1">
    <property type="nucleotide sequence ID" value="NZ_JAACYR010000017.1"/>
</dbReference>
<evidence type="ECO:0000313" key="4">
    <source>
        <dbReference type="Proteomes" id="UP000466523"/>
    </source>
</evidence>
<dbReference type="Gene3D" id="3.40.1000.70">
    <property type="entry name" value="PknH-like extracellular domain"/>
    <property type="match status" value="1"/>
</dbReference>
<keyword evidence="1" id="KW-0732">Signal</keyword>